<organism evidence="4 5">
    <name type="scientific">Oxynema aestuarii AP17</name>
    <dbReference type="NCBI Taxonomy" id="2064643"/>
    <lineage>
        <taxon>Bacteria</taxon>
        <taxon>Bacillati</taxon>
        <taxon>Cyanobacteriota</taxon>
        <taxon>Cyanophyceae</taxon>
        <taxon>Oscillatoriophycideae</taxon>
        <taxon>Oscillatoriales</taxon>
        <taxon>Oscillatoriaceae</taxon>
        <taxon>Oxynema</taxon>
        <taxon>Oxynema aestuarii</taxon>
    </lineage>
</organism>
<dbReference type="AlphaFoldDB" id="A0A6H1TXH2"/>
<dbReference type="InterPro" id="IPR029063">
    <property type="entry name" value="SAM-dependent_MTases_sf"/>
</dbReference>
<protein>
    <submittedName>
        <fullName evidence="4">Class I SAM-dependent methyltransferase</fullName>
    </submittedName>
</protein>
<dbReference type="GO" id="GO:0008168">
    <property type="term" value="F:methyltransferase activity"/>
    <property type="evidence" value="ECO:0007669"/>
    <property type="project" value="UniProtKB-KW"/>
</dbReference>
<dbReference type="CDD" id="cd02440">
    <property type="entry name" value="AdoMet_MTases"/>
    <property type="match status" value="1"/>
</dbReference>
<keyword evidence="2 4" id="KW-0808">Transferase</keyword>
<gene>
    <name evidence="4" type="ORF">HCG48_08595</name>
</gene>
<reference evidence="4 5" key="1">
    <citation type="submission" date="2020-04" db="EMBL/GenBank/DDBJ databases">
        <authorList>
            <person name="Basu S."/>
            <person name="Maruthanayagam V."/>
            <person name="Chakraborty S."/>
            <person name="Pramanik A."/>
            <person name="Mukherjee J."/>
            <person name="Brink B."/>
        </authorList>
    </citation>
    <scope>NUCLEOTIDE SEQUENCE [LARGE SCALE GENOMIC DNA]</scope>
    <source>
        <strain evidence="4 5">AP17</strain>
    </source>
</reference>
<dbReference type="PANTHER" id="PTHR43861:SF1">
    <property type="entry name" value="TRANS-ACONITATE 2-METHYLTRANSFERASE"/>
    <property type="match status" value="1"/>
</dbReference>
<evidence type="ECO:0000259" key="3">
    <source>
        <dbReference type="Pfam" id="PF13649"/>
    </source>
</evidence>
<sequence>MELDALLKLHCDLPQEGPGSDEATLDALRRLPPLPSSSRVFDLGCGPGRHTLVLARALDTRIVAVDLYKQFLVQLREAATDANLSDRIETRVGDMSQLDEPPESIDLIWSEAAIYTIGFERGLRYWYSLLKPTGFAVVSEVTWLDPTPPPEAIAFWEQEYPEMTDISSNLELAAQAGYKVFDHFVLNRAAWDAYYGPLRDRVRYWRSQPNLDENFLQVLDETEREIEVFDRYGDSFGYVFYLMQK</sequence>
<dbReference type="PANTHER" id="PTHR43861">
    <property type="entry name" value="TRANS-ACONITATE 2-METHYLTRANSFERASE-RELATED"/>
    <property type="match status" value="1"/>
</dbReference>
<evidence type="ECO:0000256" key="2">
    <source>
        <dbReference type="ARBA" id="ARBA00022679"/>
    </source>
</evidence>
<dbReference type="Pfam" id="PF13649">
    <property type="entry name" value="Methyltransf_25"/>
    <property type="match status" value="1"/>
</dbReference>
<dbReference type="GO" id="GO:0032259">
    <property type="term" value="P:methylation"/>
    <property type="evidence" value="ECO:0007669"/>
    <property type="project" value="UniProtKB-KW"/>
</dbReference>
<evidence type="ECO:0000313" key="5">
    <source>
        <dbReference type="Proteomes" id="UP000500857"/>
    </source>
</evidence>
<proteinExistence type="predicted"/>
<dbReference type="EMBL" id="CP051167">
    <property type="protein sequence ID" value="QIZ70630.1"/>
    <property type="molecule type" value="Genomic_DNA"/>
</dbReference>
<dbReference type="InterPro" id="IPR041698">
    <property type="entry name" value="Methyltransf_25"/>
</dbReference>
<evidence type="ECO:0000256" key="1">
    <source>
        <dbReference type="ARBA" id="ARBA00022603"/>
    </source>
</evidence>
<evidence type="ECO:0000313" key="4">
    <source>
        <dbReference type="EMBL" id="QIZ70630.1"/>
    </source>
</evidence>
<dbReference type="SUPFAM" id="SSF53335">
    <property type="entry name" value="S-adenosyl-L-methionine-dependent methyltransferases"/>
    <property type="match status" value="1"/>
</dbReference>
<accession>A0A6H1TXH2</accession>
<keyword evidence="5" id="KW-1185">Reference proteome</keyword>
<name>A0A6H1TXH2_9CYAN</name>
<dbReference type="RefSeq" id="WP_168568785.1">
    <property type="nucleotide sequence ID" value="NZ_CP051167.1"/>
</dbReference>
<dbReference type="Gene3D" id="3.40.50.150">
    <property type="entry name" value="Vaccinia Virus protein VP39"/>
    <property type="match status" value="1"/>
</dbReference>
<dbReference type="KEGG" id="oxy:HCG48_08595"/>
<keyword evidence="1 4" id="KW-0489">Methyltransferase</keyword>
<feature type="domain" description="Methyltransferase" evidence="3">
    <location>
        <begin position="40"/>
        <end position="134"/>
    </location>
</feature>
<dbReference type="Proteomes" id="UP000500857">
    <property type="component" value="Chromosome"/>
</dbReference>